<dbReference type="RefSeq" id="WP_276109731.1">
    <property type="nucleotide sequence ID" value="NZ_JARJBB010000007.1"/>
</dbReference>
<gene>
    <name evidence="1" type="ORF">P3H78_16440</name>
</gene>
<proteinExistence type="predicted"/>
<reference evidence="1 2" key="1">
    <citation type="submission" date="2023-03" db="EMBL/GenBank/DDBJ databases">
        <title>Draft genome sequence of Streptomyces sp. K1PA1 isolated from peat swamp forest in Thailand.</title>
        <authorList>
            <person name="Klaysubun C."/>
            <person name="Duangmal K."/>
        </authorList>
    </citation>
    <scope>NUCLEOTIDE SEQUENCE [LARGE SCALE GENOMIC DNA]</scope>
    <source>
        <strain evidence="1 2">K1PA1</strain>
    </source>
</reference>
<evidence type="ECO:0000313" key="1">
    <source>
        <dbReference type="EMBL" id="MDF3300179.1"/>
    </source>
</evidence>
<dbReference type="EMBL" id="JARJBB010000007">
    <property type="protein sequence ID" value="MDF3300179.1"/>
    <property type="molecule type" value="Genomic_DNA"/>
</dbReference>
<evidence type="ECO:0000313" key="2">
    <source>
        <dbReference type="Proteomes" id="UP001221150"/>
    </source>
</evidence>
<organism evidence="1 2">
    <name type="scientific">Streptomyces tropicalis</name>
    <dbReference type="NCBI Taxonomy" id="3034234"/>
    <lineage>
        <taxon>Bacteria</taxon>
        <taxon>Bacillati</taxon>
        <taxon>Actinomycetota</taxon>
        <taxon>Actinomycetes</taxon>
        <taxon>Kitasatosporales</taxon>
        <taxon>Streptomycetaceae</taxon>
        <taxon>Streptomyces</taxon>
    </lineage>
</organism>
<protein>
    <submittedName>
        <fullName evidence="1">Uncharacterized protein</fullName>
    </submittedName>
</protein>
<accession>A0ABT6A6A2</accession>
<dbReference type="Proteomes" id="UP001221150">
    <property type="component" value="Unassembled WGS sequence"/>
</dbReference>
<comment type="caution">
    <text evidence="1">The sequence shown here is derived from an EMBL/GenBank/DDBJ whole genome shotgun (WGS) entry which is preliminary data.</text>
</comment>
<sequence length="137" mass="14469">MAEIDILLGQIMPVVEAAAGAYGVGVLTRAEDEAAGATVRLGQRLLARILHRDTNTASIEAAVTDLAESSEDPDVLSALRWQIKKVLRDDPQLAGELSAMLTERPAVQATGTRSVAVGRDNTGIISTGEGARNNLHR</sequence>
<keyword evidence="2" id="KW-1185">Reference proteome</keyword>
<name>A0ABT6A6A2_9ACTN</name>